<evidence type="ECO:0000313" key="1">
    <source>
        <dbReference type="EMBL" id="SPO62467.1"/>
    </source>
</evidence>
<dbReference type="RefSeq" id="WP_133974068.1">
    <property type="nucleotide sequence ID" value="NZ_OPYN01000174.1"/>
</dbReference>
<protein>
    <submittedName>
        <fullName evidence="1">Uncharacterized protein</fullName>
    </submittedName>
</protein>
<reference evidence="1 2" key="1">
    <citation type="submission" date="2018-02" db="EMBL/GenBank/DDBJ databases">
        <authorList>
            <person name="Dubost A."/>
        </authorList>
    </citation>
    <scope>NUCLEOTIDE SEQUENCE [LARGE SCALE GENOMIC DNA]</scope>
    <source>
        <strain evidence="2">JV551A3</strain>
    </source>
</reference>
<name>A0AAQ1PDQ7_9PSED</name>
<comment type="caution">
    <text evidence="1">The sequence shown here is derived from an EMBL/GenBank/DDBJ whole genome shotgun (WGS) entry which is preliminary data.</text>
</comment>
<dbReference type="EMBL" id="OPYN01000174">
    <property type="protein sequence ID" value="SPO62467.1"/>
    <property type="molecule type" value="Genomic_DNA"/>
</dbReference>
<dbReference type="AlphaFoldDB" id="A0AAQ1PDQ7"/>
<keyword evidence="2" id="KW-1185">Reference proteome</keyword>
<proteinExistence type="predicted"/>
<organism evidence="1 2">
    <name type="scientific">Pseudomonas inefficax</name>
    <dbReference type="NCBI Taxonomy" id="2078786"/>
    <lineage>
        <taxon>Bacteria</taxon>
        <taxon>Pseudomonadati</taxon>
        <taxon>Pseudomonadota</taxon>
        <taxon>Gammaproteobacteria</taxon>
        <taxon>Pseudomonadales</taxon>
        <taxon>Pseudomonadaceae</taxon>
        <taxon>Pseudomonas</taxon>
    </lineage>
</organism>
<sequence length="77" mass="8399">MKQFSLIKHAGLRCLEPHFCSYALKGLQAVNAGTVSVKATPAECFAQAVYDRVEELDNTLASLRLVVPFLGEKCKAT</sequence>
<accession>A0AAQ1PDQ7</accession>
<evidence type="ECO:0000313" key="2">
    <source>
        <dbReference type="Proteomes" id="UP000294335"/>
    </source>
</evidence>
<gene>
    <name evidence="1" type="ORF">JV551A3_V1_1740012</name>
</gene>
<dbReference type="Proteomes" id="UP000294335">
    <property type="component" value="Unassembled WGS sequence"/>
</dbReference>